<dbReference type="EMBL" id="FOKA01000021">
    <property type="protein sequence ID" value="SFB39928.1"/>
    <property type="molecule type" value="Genomic_DNA"/>
</dbReference>
<evidence type="ECO:0008006" key="4">
    <source>
        <dbReference type="Google" id="ProtNLM"/>
    </source>
</evidence>
<evidence type="ECO:0000256" key="1">
    <source>
        <dbReference type="SAM" id="MobiDB-lite"/>
    </source>
</evidence>
<feature type="region of interest" description="Disordered" evidence="1">
    <location>
        <begin position="1"/>
        <end position="23"/>
    </location>
</feature>
<protein>
    <recommendedName>
        <fullName evidence="4">Ribbon-helix-helix protein, copG family</fullName>
    </recommendedName>
</protein>
<dbReference type="Proteomes" id="UP000199012">
    <property type="component" value="Unassembled WGS sequence"/>
</dbReference>
<evidence type="ECO:0000313" key="2">
    <source>
        <dbReference type="EMBL" id="SFB39928.1"/>
    </source>
</evidence>
<keyword evidence="3" id="KW-1185">Reference proteome</keyword>
<dbReference type="STRING" id="988821.SAMN05421867_12113"/>
<name>A0A1I1ATZ4_9CELL</name>
<dbReference type="AlphaFoldDB" id="A0A1I1ATZ4"/>
<evidence type="ECO:0000313" key="3">
    <source>
        <dbReference type="Proteomes" id="UP000199012"/>
    </source>
</evidence>
<organism evidence="2 3">
    <name type="scientific">Cellulomonas marina</name>
    <dbReference type="NCBI Taxonomy" id="988821"/>
    <lineage>
        <taxon>Bacteria</taxon>
        <taxon>Bacillati</taxon>
        <taxon>Actinomycetota</taxon>
        <taxon>Actinomycetes</taxon>
        <taxon>Micrococcales</taxon>
        <taxon>Cellulomonadaceae</taxon>
        <taxon>Cellulomonas</taxon>
    </lineage>
</organism>
<reference evidence="3" key="1">
    <citation type="submission" date="2016-10" db="EMBL/GenBank/DDBJ databases">
        <authorList>
            <person name="Varghese N."/>
            <person name="Submissions S."/>
        </authorList>
    </citation>
    <scope>NUCLEOTIDE SEQUENCE [LARGE SCALE GENOMIC DNA]</scope>
    <source>
        <strain evidence="3">CGMCC 4.6945</strain>
    </source>
</reference>
<proteinExistence type="predicted"/>
<gene>
    <name evidence="2" type="ORF">SAMN05421867_12113</name>
</gene>
<accession>A0A1I1ATZ4</accession>
<sequence length="82" mass="8898">MPDADRVPSPRSPKRVQVPRGPARGRVGVAAAAGPLVQLNVRLPVDLDEQLAREVNAEGDSRRTKQEIVTEALRAYFASRPA</sequence>